<feature type="transmembrane region" description="Helical" evidence="6">
    <location>
        <begin position="335"/>
        <end position="356"/>
    </location>
</feature>
<dbReference type="GO" id="GO:0015833">
    <property type="term" value="P:peptide transport"/>
    <property type="evidence" value="ECO:0007669"/>
    <property type="project" value="InterPro"/>
</dbReference>
<proteinExistence type="predicted"/>
<evidence type="ECO:0000256" key="2">
    <source>
        <dbReference type="ARBA" id="ARBA00022448"/>
    </source>
</evidence>
<gene>
    <name evidence="7" type="primary">sbmA</name>
    <name evidence="7" type="ORF">GAO09_27485</name>
</gene>
<feature type="transmembrane region" description="Helical" evidence="6">
    <location>
        <begin position="91"/>
        <end position="116"/>
    </location>
</feature>
<dbReference type="RefSeq" id="WP_324184658.1">
    <property type="nucleotide sequence ID" value="NZ_JAYKOO010000001.1"/>
</dbReference>
<sequence>MFHSFFPRPKMFFSSAFIWAMIVIVSWYAGGSQLGALIGLAPPQGDAPPIGISLFWSTPFLWFYVYYIAATAIFAAVWFKLAPHRWQNWSVLGSALIIFTTYFSVQVSVALNAWYGPYYDLIQQALAKTAPVTAEQLYLGLVGVAGILFLAVTVGVLNLFFVSHYIFRWRTAMNEFYMANWTKLRHIEGASQRVQEDTMRFSTTVEGLGVGFVRSIMTLIAFLPVLFTFSETISELPIIGAIPHALVWAAVVWSLFGTGFLALVGIKLPGLEFRNQRVEAAYRKELVYGEDHEDRAQPATMAELFANVRKNYFRLYFHYLYFNIARIFYLQADNIYSLVVLIPSIAAGKVTLGIFTQISNVFDQVRGSFQYLINSWTTIVELMSIYKRLKAFEAAIDDEPLPVIDQNYLEREAEGGEIAANKPT</sequence>
<accession>A0A6A8AG26</accession>
<dbReference type="NCBIfam" id="NF008306">
    <property type="entry name" value="PRK11098.1"/>
    <property type="match status" value="1"/>
</dbReference>
<dbReference type="GO" id="GO:1904680">
    <property type="term" value="F:peptide transmembrane transporter activity"/>
    <property type="evidence" value="ECO:0007669"/>
    <property type="project" value="InterPro"/>
</dbReference>
<organism evidence="7 8">
    <name type="scientific">Endobacterium cereale</name>
    <dbReference type="NCBI Taxonomy" id="2663029"/>
    <lineage>
        <taxon>Bacteria</taxon>
        <taxon>Pseudomonadati</taxon>
        <taxon>Pseudomonadota</taxon>
        <taxon>Alphaproteobacteria</taxon>
        <taxon>Hyphomicrobiales</taxon>
        <taxon>Rhizobiaceae</taxon>
        <taxon>Endobacterium</taxon>
    </lineage>
</organism>
<evidence type="ECO:0000256" key="3">
    <source>
        <dbReference type="ARBA" id="ARBA00022692"/>
    </source>
</evidence>
<keyword evidence="3 6" id="KW-0812">Transmembrane</keyword>
<dbReference type="Proteomes" id="UP000435138">
    <property type="component" value="Unassembled WGS sequence"/>
</dbReference>
<dbReference type="GO" id="GO:0005886">
    <property type="term" value="C:plasma membrane"/>
    <property type="evidence" value="ECO:0007669"/>
    <property type="project" value="UniProtKB-SubCell"/>
</dbReference>
<evidence type="ECO:0000313" key="7">
    <source>
        <dbReference type="EMBL" id="MQY49774.1"/>
    </source>
</evidence>
<feature type="transmembrane region" description="Helical" evidence="6">
    <location>
        <begin position="241"/>
        <end position="266"/>
    </location>
</feature>
<dbReference type="NCBIfam" id="NF009036">
    <property type="entry name" value="PRK12369.1"/>
    <property type="match status" value="1"/>
</dbReference>
<protein>
    <submittedName>
        <fullName evidence="7">Peptide antibiotic transporter SbmA</fullName>
    </submittedName>
</protein>
<comment type="caution">
    <text evidence="7">The sequence shown here is derived from an EMBL/GenBank/DDBJ whole genome shotgun (WGS) entry which is preliminary data.</text>
</comment>
<comment type="subcellular location">
    <subcellularLocation>
        <location evidence="1">Cell membrane</location>
        <topology evidence="1">Multi-pass membrane protein</topology>
    </subcellularLocation>
</comment>
<keyword evidence="8" id="KW-1185">Reference proteome</keyword>
<evidence type="ECO:0000256" key="1">
    <source>
        <dbReference type="ARBA" id="ARBA00004651"/>
    </source>
</evidence>
<dbReference type="InterPro" id="IPR036640">
    <property type="entry name" value="ABC1_TM_sf"/>
</dbReference>
<dbReference type="InterPro" id="IPR050835">
    <property type="entry name" value="ABC_transporter_sub-D"/>
</dbReference>
<reference evidence="7 8" key="1">
    <citation type="submission" date="2019-11" db="EMBL/GenBank/DDBJ databases">
        <title>Genome analysis of Rhizobacterium cereale a novel genus and species isolated from maize roots in North Spain.</title>
        <authorList>
            <person name="Menendez E."/>
            <person name="Flores-Felix J.D."/>
            <person name="Ramirez-Bahena M.-H."/>
            <person name="Igual J.M."/>
            <person name="Garcia-Fraile P."/>
            <person name="Peix A."/>
            <person name="Velazquez E."/>
        </authorList>
    </citation>
    <scope>NUCLEOTIDE SEQUENCE [LARGE SCALE GENOMIC DNA]</scope>
    <source>
        <strain evidence="7 8">RZME27</strain>
    </source>
</reference>
<evidence type="ECO:0000313" key="8">
    <source>
        <dbReference type="Proteomes" id="UP000435138"/>
    </source>
</evidence>
<dbReference type="EMBL" id="WIXI01000051">
    <property type="protein sequence ID" value="MQY49774.1"/>
    <property type="molecule type" value="Genomic_DNA"/>
</dbReference>
<keyword evidence="5 6" id="KW-0472">Membrane</keyword>
<feature type="transmembrane region" description="Helical" evidence="6">
    <location>
        <begin position="12"/>
        <end position="30"/>
    </location>
</feature>
<dbReference type="AlphaFoldDB" id="A0A6A8AG26"/>
<keyword evidence="4 6" id="KW-1133">Transmembrane helix</keyword>
<dbReference type="Pfam" id="PF05992">
    <property type="entry name" value="SbmA_BacA"/>
    <property type="match status" value="1"/>
</dbReference>
<keyword evidence="2" id="KW-0813">Transport</keyword>
<dbReference type="PANTHER" id="PTHR11384:SF59">
    <property type="entry name" value="LYSOSOMAL COBALAMIN TRANSPORTER ABCD4"/>
    <property type="match status" value="1"/>
</dbReference>
<feature type="transmembrane region" description="Helical" evidence="6">
    <location>
        <begin position="136"/>
        <end position="161"/>
    </location>
</feature>
<dbReference type="GO" id="GO:0005524">
    <property type="term" value="F:ATP binding"/>
    <property type="evidence" value="ECO:0007669"/>
    <property type="project" value="InterPro"/>
</dbReference>
<dbReference type="InterPro" id="IPR009248">
    <property type="entry name" value="SbmA_BacA"/>
</dbReference>
<evidence type="ECO:0000256" key="5">
    <source>
        <dbReference type="ARBA" id="ARBA00023136"/>
    </source>
</evidence>
<feature type="transmembrane region" description="Helical" evidence="6">
    <location>
        <begin position="61"/>
        <end position="79"/>
    </location>
</feature>
<evidence type="ECO:0000256" key="4">
    <source>
        <dbReference type="ARBA" id="ARBA00022989"/>
    </source>
</evidence>
<dbReference type="SUPFAM" id="SSF90123">
    <property type="entry name" value="ABC transporter transmembrane region"/>
    <property type="match status" value="1"/>
</dbReference>
<feature type="transmembrane region" description="Helical" evidence="6">
    <location>
        <begin position="208"/>
        <end position="229"/>
    </location>
</feature>
<dbReference type="PANTHER" id="PTHR11384">
    <property type="entry name" value="ATP-BINDING CASSETTE, SUB-FAMILY D MEMBER"/>
    <property type="match status" value="1"/>
</dbReference>
<feature type="transmembrane region" description="Helical" evidence="6">
    <location>
        <begin position="311"/>
        <end position="329"/>
    </location>
</feature>
<evidence type="ECO:0000256" key="6">
    <source>
        <dbReference type="SAM" id="Phobius"/>
    </source>
</evidence>
<name>A0A6A8AG26_9HYPH</name>